<dbReference type="InterPro" id="IPR013024">
    <property type="entry name" value="GGCT-like"/>
</dbReference>
<dbReference type="EMBL" id="BAAAHG010000006">
    <property type="protein sequence ID" value="GAA0906589.1"/>
    <property type="molecule type" value="Genomic_DNA"/>
</dbReference>
<comment type="caution">
    <text evidence="4">The sequence shown here is derived from an EMBL/GenBank/DDBJ whole genome shotgun (WGS) entry which is preliminary data.</text>
</comment>
<dbReference type="InterPro" id="IPR009288">
    <property type="entry name" value="AIG2-like_dom"/>
</dbReference>
<accession>A0ABN1NH62</accession>
<dbReference type="Proteomes" id="UP001501005">
    <property type="component" value="Unassembled WGS sequence"/>
</dbReference>
<evidence type="ECO:0000313" key="5">
    <source>
        <dbReference type="Proteomes" id="UP001501005"/>
    </source>
</evidence>
<evidence type="ECO:0000313" key="4">
    <source>
        <dbReference type="EMBL" id="GAA0906589.1"/>
    </source>
</evidence>
<dbReference type="Gene3D" id="3.10.490.10">
    <property type="entry name" value="Gamma-glutamyl cyclotransferase-like"/>
    <property type="match status" value="1"/>
</dbReference>
<feature type="domain" description="Gamma-glutamylcyclotransferase AIG2-like" evidence="3">
    <location>
        <begin position="28"/>
        <end position="132"/>
    </location>
</feature>
<protein>
    <recommendedName>
        <fullName evidence="2">Putative gamma-glutamylcyclotransferase</fullName>
    </recommendedName>
</protein>
<dbReference type="Pfam" id="PF06094">
    <property type="entry name" value="GGACT"/>
    <property type="match status" value="1"/>
</dbReference>
<proteinExistence type="predicted"/>
<keyword evidence="5" id="KW-1185">Reference proteome</keyword>
<dbReference type="InterPro" id="IPR036568">
    <property type="entry name" value="GGCT-like_sf"/>
</dbReference>
<reference evidence="4 5" key="1">
    <citation type="journal article" date="2019" name="Int. J. Syst. Evol. Microbiol.">
        <title>The Global Catalogue of Microorganisms (GCM) 10K type strain sequencing project: providing services to taxonomists for standard genome sequencing and annotation.</title>
        <authorList>
            <consortium name="The Broad Institute Genomics Platform"/>
            <consortium name="The Broad Institute Genome Sequencing Center for Infectious Disease"/>
            <person name="Wu L."/>
            <person name="Ma J."/>
        </authorList>
    </citation>
    <scope>NUCLEOTIDE SEQUENCE [LARGE SCALE GENOMIC DNA]</scope>
    <source>
        <strain evidence="4 5">JCM 10673</strain>
    </source>
</reference>
<keyword evidence="1" id="KW-0808">Transferase</keyword>
<dbReference type="SUPFAM" id="SSF110857">
    <property type="entry name" value="Gamma-glutamyl cyclotransferase-like"/>
    <property type="match status" value="1"/>
</dbReference>
<organism evidence="4 5">
    <name type="scientific">Streptomyces thermoalcalitolerans</name>
    <dbReference type="NCBI Taxonomy" id="65605"/>
    <lineage>
        <taxon>Bacteria</taxon>
        <taxon>Bacillati</taxon>
        <taxon>Actinomycetota</taxon>
        <taxon>Actinomycetes</taxon>
        <taxon>Kitasatosporales</taxon>
        <taxon>Streptomycetaceae</taxon>
        <taxon>Streptomyces</taxon>
    </lineage>
</organism>
<evidence type="ECO:0000256" key="1">
    <source>
        <dbReference type="ARBA" id="ARBA00022679"/>
    </source>
</evidence>
<dbReference type="PANTHER" id="PTHR31544:SF2">
    <property type="entry name" value="AIG2-LIKE PROTEIN D"/>
    <property type="match status" value="1"/>
</dbReference>
<gene>
    <name evidence="4" type="ORF">GCM10009549_11730</name>
</gene>
<dbReference type="InterPro" id="IPR045038">
    <property type="entry name" value="AIG2-like"/>
</dbReference>
<evidence type="ECO:0000259" key="3">
    <source>
        <dbReference type="Pfam" id="PF06094"/>
    </source>
</evidence>
<name>A0ABN1NH62_9ACTN</name>
<sequence length="166" mass="18252">MTQMLNQRAAVPETSGCRDRLSQCPDVLFCYGTLQLPEVLEALLGRIPARTPASAPGWRAAALEGRVYPGLVADALGGAATGLLLTDLSTEEWRILDAFEDDRYELRQVTLSTGDRGWAYIWPGGDVLSHDWSVEEFRTRHLDAYAARCARIAAELTAGLRRSSTQ</sequence>
<dbReference type="CDD" id="cd06661">
    <property type="entry name" value="GGCT_like"/>
    <property type="match status" value="1"/>
</dbReference>
<evidence type="ECO:0000256" key="2">
    <source>
        <dbReference type="ARBA" id="ARBA00030602"/>
    </source>
</evidence>
<dbReference type="PANTHER" id="PTHR31544">
    <property type="entry name" value="AIG2-LIKE PROTEIN D"/>
    <property type="match status" value="1"/>
</dbReference>